<dbReference type="EC" id="2.3.-.-" evidence="2"/>
<evidence type="ECO:0000259" key="1">
    <source>
        <dbReference type="PROSITE" id="PS51186"/>
    </source>
</evidence>
<feature type="domain" description="N-acetyltransferase" evidence="1">
    <location>
        <begin position="3"/>
        <end position="163"/>
    </location>
</feature>
<dbReference type="RefSeq" id="WP_379015776.1">
    <property type="nucleotide sequence ID" value="NZ_JBHSDC010000030.1"/>
</dbReference>
<proteinExistence type="predicted"/>
<dbReference type="InterPro" id="IPR050276">
    <property type="entry name" value="MshD_Acetyltransferase"/>
</dbReference>
<dbReference type="EMBL" id="JBHSDC010000030">
    <property type="protein sequence ID" value="MFC4233479.1"/>
    <property type="molecule type" value="Genomic_DNA"/>
</dbReference>
<keyword evidence="2" id="KW-0808">Transferase</keyword>
<dbReference type="CDD" id="cd04301">
    <property type="entry name" value="NAT_SF"/>
    <property type="match status" value="1"/>
</dbReference>
<dbReference type="InterPro" id="IPR016181">
    <property type="entry name" value="Acyl_CoA_acyltransferase"/>
</dbReference>
<sequence length="163" mass="18850">MLAEIRIATIRDINAIQNIAYTTWPTAYKRIITSEQIEYMLEKMYSQDVLENQFYEGIQFLVAEVDNEIVGFASYGLLQDNIYKLHKLYVNPDVQKSGAGKALLKEVLNKVIKLGGKQLELQVNRKNKAVGFYEKMGFEIVKSEDFYFGEGFYMNDYVMSINL</sequence>
<dbReference type="InterPro" id="IPR000182">
    <property type="entry name" value="GNAT_dom"/>
</dbReference>
<gene>
    <name evidence="2" type="ORF">ACFOW1_16375</name>
</gene>
<dbReference type="Pfam" id="PF13673">
    <property type="entry name" value="Acetyltransf_10"/>
    <property type="match status" value="1"/>
</dbReference>
<dbReference type="InterPro" id="IPR017255">
    <property type="entry name" value="AcTrfase_GNAT_prd"/>
</dbReference>
<dbReference type="Gene3D" id="3.40.630.30">
    <property type="match status" value="1"/>
</dbReference>
<name>A0ABV8Q0Z2_9BACT</name>
<evidence type="ECO:0000313" key="2">
    <source>
        <dbReference type="EMBL" id="MFC4233479.1"/>
    </source>
</evidence>
<evidence type="ECO:0000313" key="3">
    <source>
        <dbReference type="Proteomes" id="UP001595906"/>
    </source>
</evidence>
<dbReference type="GO" id="GO:0016746">
    <property type="term" value="F:acyltransferase activity"/>
    <property type="evidence" value="ECO:0007669"/>
    <property type="project" value="UniProtKB-KW"/>
</dbReference>
<reference evidence="3" key="1">
    <citation type="journal article" date="2019" name="Int. J. Syst. Evol. Microbiol.">
        <title>The Global Catalogue of Microorganisms (GCM) 10K type strain sequencing project: providing services to taxonomists for standard genome sequencing and annotation.</title>
        <authorList>
            <consortium name="The Broad Institute Genomics Platform"/>
            <consortium name="The Broad Institute Genome Sequencing Center for Infectious Disease"/>
            <person name="Wu L."/>
            <person name="Ma J."/>
        </authorList>
    </citation>
    <scope>NUCLEOTIDE SEQUENCE [LARGE SCALE GENOMIC DNA]</scope>
    <source>
        <strain evidence="3">CECT 8010</strain>
    </source>
</reference>
<protein>
    <submittedName>
        <fullName evidence="2">GNAT family N-acetyltransferase</fullName>
        <ecNumber evidence="2">2.3.-.-</ecNumber>
    </submittedName>
</protein>
<dbReference type="PIRSF" id="PIRSF037663">
    <property type="entry name" value="Acetyltransf_GNAT_prd"/>
    <property type="match status" value="1"/>
</dbReference>
<dbReference type="PANTHER" id="PTHR43617">
    <property type="entry name" value="L-AMINO ACID N-ACETYLTRANSFERASE"/>
    <property type="match status" value="1"/>
</dbReference>
<comment type="caution">
    <text evidence="2">The sequence shown here is derived from an EMBL/GenBank/DDBJ whole genome shotgun (WGS) entry which is preliminary data.</text>
</comment>
<keyword evidence="3" id="KW-1185">Reference proteome</keyword>
<dbReference type="SUPFAM" id="SSF55729">
    <property type="entry name" value="Acyl-CoA N-acyltransferases (Nat)"/>
    <property type="match status" value="1"/>
</dbReference>
<organism evidence="2 3">
    <name type="scientific">Parasediminibacterium paludis</name>
    <dbReference type="NCBI Taxonomy" id="908966"/>
    <lineage>
        <taxon>Bacteria</taxon>
        <taxon>Pseudomonadati</taxon>
        <taxon>Bacteroidota</taxon>
        <taxon>Chitinophagia</taxon>
        <taxon>Chitinophagales</taxon>
        <taxon>Chitinophagaceae</taxon>
        <taxon>Parasediminibacterium</taxon>
    </lineage>
</organism>
<dbReference type="PROSITE" id="PS51186">
    <property type="entry name" value="GNAT"/>
    <property type="match status" value="1"/>
</dbReference>
<accession>A0ABV8Q0Z2</accession>
<dbReference type="Proteomes" id="UP001595906">
    <property type="component" value="Unassembled WGS sequence"/>
</dbReference>
<keyword evidence="2" id="KW-0012">Acyltransferase</keyword>